<dbReference type="PANTHER" id="PTHR37984:SF5">
    <property type="entry name" value="PROTEIN NYNRIN-LIKE"/>
    <property type="match status" value="1"/>
</dbReference>
<dbReference type="eggNOG" id="KOG0017">
    <property type="taxonomic scope" value="Eukaryota"/>
</dbReference>
<dbReference type="InterPro" id="IPR043502">
    <property type="entry name" value="DNA/RNA_pol_sf"/>
</dbReference>
<feature type="region of interest" description="Disordered" evidence="2">
    <location>
        <begin position="1105"/>
        <end position="1137"/>
    </location>
</feature>
<evidence type="ECO:0000259" key="4">
    <source>
        <dbReference type="PROSITE" id="PS50878"/>
    </source>
</evidence>
<dbReference type="PROSITE" id="PS50878">
    <property type="entry name" value="RT_POL"/>
    <property type="match status" value="1"/>
</dbReference>
<evidence type="ECO:0000256" key="1">
    <source>
        <dbReference type="ARBA" id="ARBA00023268"/>
    </source>
</evidence>
<reference evidence="6 7" key="1">
    <citation type="journal article" date="2009" name="PLoS Genet.">
        <title>Genomic analysis of the basal lineage fungus Rhizopus oryzae reveals a whole-genome duplication.</title>
        <authorList>
            <person name="Ma L.-J."/>
            <person name="Ibrahim A.S."/>
            <person name="Skory C."/>
            <person name="Grabherr M.G."/>
            <person name="Burger G."/>
            <person name="Butler M."/>
            <person name="Elias M."/>
            <person name="Idnurm A."/>
            <person name="Lang B.F."/>
            <person name="Sone T."/>
            <person name="Abe A."/>
            <person name="Calvo S.E."/>
            <person name="Corrochano L.M."/>
            <person name="Engels R."/>
            <person name="Fu J."/>
            <person name="Hansberg W."/>
            <person name="Kim J.-M."/>
            <person name="Kodira C.D."/>
            <person name="Koehrsen M.J."/>
            <person name="Liu B."/>
            <person name="Miranda-Saavedra D."/>
            <person name="O'Leary S."/>
            <person name="Ortiz-Castellanos L."/>
            <person name="Poulter R."/>
            <person name="Rodriguez-Romero J."/>
            <person name="Ruiz-Herrera J."/>
            <person name="Shen Y.-Q."/>
            <person name="Zeng Q."/>
            <person name="Galagan J."/>
            <person name="Birren B.W."/>
            <person name="Cuomo C.A."/>
            <person name="Wickes B.L."/>
        </authorList>
    </citation>
    <scope>NUCLEOTIDE SEQUENCE [LARGE SCALE GENOMIC DNA]</scope>
    <source>
        <strain evidence="7">RA 99-880 / ATCC MYA-4621 / FGSC 9543 / NRRL 43880</strain>
    </source>
</reference>
<dbReference type="AlphaFoldDB" id="I1C8K3"/>
<evidence type="ECO:0000259" key="5">
    <source>
        <dbReference type="PROSITE" id="PS50994"/>
    </source>
</evidence>
<dbReference type="InterPro" id="IPR043128">
    <property type="entry name" value="Rev_trsase/Diguanyl_cyclase"/>
</dbReference>
<dbReference type="Pfam" id="PF17921">
    <property type="entry name" value="Integrase_H2C2"/>
    <property type="match status" value="1"/>
</dbReference>
<evidence type="ECO:0000256" key="2">
    <source>
        <dbReference type="SAM" id="MobiDB-lite"/>
    </source>
</evidence>
<dbReference type="FunFam" id="3.30.70.270:FF:000020">
    <property type="entry name" value="Transposon Tf2-6 polyprotein-like Protein"/>
    <property type="match status" value="1"/>
</dbReference>
<dbReference type="InParanoid" id="I1C8K3"/>
<dbReference type="Gene3D" id="3.30.420.10">
    <property type="entry name" value="Ribonuclease H-like superfamily/Ribonuclease H"/>
    <property type="match status" value="1"/>
</dbReference>
<name>I1C8K3_RHIO9</name>
<dbReference type="Gene3D" id="1.10.340.70">
    <property type="match status" value="1"/>
</dbReference>
<dbReference type="SUPFAM" id="SSF53098">
    <property type="entry name" value="Ribonuclease H-like"/>
    <property type="match status" value="1"/>
</dbReference>
<dbReference type="PROSITE" id="PS50013">
    <property type="entry name" value="CHROMO_2"/>
    <property type="match status" value="1"/>
</dbReference>
<dbReference type="GO" id="GO:0003676">
    <property type="term" value="F:nucleic acid binding"/>
    <property type="evidence" value="ECO:0007669"/>
    <property type="project" value="InterPro"/>
</dbReference>
<organism evidence="6 7">
    <name type="scientific">Rhizopus delemar (strain RA 99-880 / ATCC MYA-4621 / FGSC 9543 / NRRL 43880)</name>
    <name type="common">Mucormycosis agent</name>
    <name type="synonym">Rhizopus arrhizus var. delemar</name>
    <dbReference type="NCBI Taxonomy" id="246409"/>
    <lineage>
        <taxon>Eukaryota</taxon>
        <taxon>Fungi</taxon>
        <taxon>Fungi incertae sedis</taxon>
        <taxon>Mucoromycota</taxon>
        <taxon>Mucoromycotina</taxon>
        <taxon>Mucoromycetes</taxon>
        <taxon>Mucorales</taxon>
        <taxon>Mucorineae</taxon>
        <taxon>Rhizopodaceae</taxon>
        <taxon>Rhizopus</taxon>
    </lineage>
</organism>
<feature type="domain" description="Chromo" evidence="3">
    <location>
        <begin position="1051"/>
        <end position="1109"/>
    </location>
</feature>
<sequence>MVWPTILQTSATMSFVSAAKNCYRCLGNVPWSKEHAVRCPRDKPHYGPSKAIRSARLVTSSSNGSKLNLTITPQARPQQASSKVSSGDSNLMDVDDEGYPVNYDYINFVNKYNIAIDRNVSGSVILATSDNVSKRFGTTKFPLSVIYGDNDNNLIHTSHSFEVLPLSLDTEVVIGLDLMHKLNILVTNLAIRHPNLAPVIDKEITDDTPEPNKAPYGTREQQVHFHNAIKPFVDQNALIPKNSFCTVPESVIRLDTVKGKTAYRAPYRTPFKLLPIMRECIDTWLKDEVIERTSPNSDWNSPLTLAPKKDLLGNLTGHRPCLDPRLLNSILVSNDRHPIPKIEEIFDQLQGSTIFTTLDLRQAFHRFQIYEPDRVKTTFTFEGQQYQFRGCPFGLKHIASRYQRVINIVLRDLPYAQAFVDDIIIFSKSYEEHITHVQNIIQRLTKVNLILNPDKCHFAQSTVYLLGFCVDAKGSRLDPRKVTNALTWPRPSSGKEIQRFLGLVNYFRKYLPNISEVTAPLDKLRFEGKLDKLWTSEQESAFEKIKSLLSSAPLLHHPDLEQPFYVATDASNYSIGAVLYQVIKNETRYIGFMARSLSTSEKNYSTTKRELLAVIFALKKFHPFLWGNPFTLYTDHKALTYLHTQPVANAMMINWLDTILDYNFKIIHRPGIQNILPDALSRLFEPEKTLEGDNKTIKTIVTSQIINSNGSILTSRMMMPADLMTPAPEDRHKLLMDTHLEGHRGAQAIVTALHSDGIHWTKLKEDALEIIRSCPDCQKFNIAKHGYNPLTSIYADAPWDHICIDTAGPFPTSVQGNQYILLVVDVFTRYCVLKALPDKSSLTIALALRSILTLFGRPKIIQSDNGTEYVNEIVRLLQGRTEDGDLYVDSTQEALNNTHTALHGTRPFSLMFARRPNENKDYNNVLDKTKSPETMKQLETRINEFNDTVLPAIREKIKTSQTASRDKFNQTHRILTDIPTGSQVTLKNVNRVAKSDPLYVGNYTVKRKTQGGSYVLVDATGALLPRDVPPSQIKAISQEVSLSNTDQSESYDVEAVLHHKGSPGNYLYKVRWKGYGEEDDTWEPASHFHDYRPIQKYWSRISEQEPAREVQLVPKKDTTKKRKNVHRNVTNSKRNRR</sequence>
<evidence type="ECO:0000313" key="6">
    <source>
        <dbReference type="EMBL" id="EIE84783.1"/>
    </source>
</evidence>
<keyword evidence="1" id="KW-0511">Multifunctional enzyme</keyword>
<dbReference type="Gene3D" id="3.10.10.10">
    <property type="entry name" value="HIV Type 1 Reverse Transcriptase, subunit A, domain 1"/>
    <property type="match status" value="1"/>
</dbReference>
<dbReference type="CDD" id="cd01647">
    <property type="entry name" value="RT_LTR"/>
    <property type="match status" value="1"/>
</dbReference>
<proteinExistence type="predicted"/>
<dbReference type="Gene3D" id="2.40.50.40">
    <property type="match status" value="1"/>
</dbReference>
<dbReference type="Pfam" id="PF00665">
    <property type="entry name" value="rve"/>
    <property type="match status" value="1"/>
</dbReference>
<dbReference type="InterPro" id="IPR000953">
    <property type="entry name" value="Chromo/chromo_shadow_dom"/>
</dbReference>
<keyword evidence="7" id="KW-1185">Reference proteome</keyword>
<dbReference type="InterPro" id="IPR041577">
    <property type="entry name" value="RT_RNaseH_2"/>
</dbReference>
<dbReference type="Proteomes" id="UP000009138">
    <property type="component" value="Unassembled WGS sequence"/>
</dbReference>
<dbReference type="SUPFAM" id="SSF54160">
    <property type="entry name" value="Chromo domain-like"/>
    <property type="match status" value="1"/>
</dbReference>
<dbReference type="Gene3D" id="3.30.70.270">
    <property type="match status" value="2"/>
</dbReference>
<feature type="domain" description="Reverse transcriptase" evidence="4">
    <location>
        <begin position="287"/>
        <end position="470"/>
    </location>
</feature>
<dbReference type="STRING" id="246409.I1C8K3"/>
<dbReference type="PANTHER" id="PTHR37984">
    <property type="entry name" value="PROTEIN CBG26694"/>
    <property type="match status" value="1"/>
</dbReference>
<dbReference type="InterPro" id="IPR050951">
    <property type="entry name" value="Retrovirus_Pol_polyprotein"/>
</dbReference>
<dbReference type="InterPro" id="IPR041588">
    <property type="entry name" value="Integrase_H2C2"/>
</dbReference>
<protein>
    <recommendedName>
        <fullName evidence="8">Reverse transcriptase</fullName>
    </recommendedName>
</protein>
<dbReference type="GO" id="GO:0015074">
    <property type="term" value="P:DNA integration"/>
    <property type="evidence" value="ECO:0007669"/>
    <property type="project" value="InterPro"/>
</dbReference>
<dbReference type="OMA" id="AYLNDIM"/>
<feature type="region of interest" description="Disordered" evidence="2">
    <location>
        <begin position="58"/>
        <end position="89"/>
    </location>
</feature>
<dbReference type="InterPro" id="IPR023780">
    <property type="entry name" value="Chromo_domain"/>
</dbReference>
<dbReference type="InterPro" id="IPR036397">
    <property type="entry name" value="RNaseH_sf"/>
</dbReference>
<dbReference type="GO" id="GO:0005634">
    <property type="term" value="C:nucleus"/>
    <property type="evidence" value="ECO:0007669"/>
    <property type="project" value="UniProtKB-ARBA"/>
</dbReference>
<dbReference type="InterPro" id="IPR000477">
    <property type="entry name" value="RT_dom"/>
</dbReference>
<dbReference type="InterPro" id="IPR012337">
    <property type="entry name" value="RNaseH-like_sf"/>
</dbReference>
<dbReference type="FunFam" id="3.10.20.370:FF:000001">
    <property type="entry name" value="Retrovirus-related Pol polyprotein from transposon 17.6-like protein"/>
    <property type="match status" value="1"/>
</dbReference>
<dbReference type="InterPro" id="IPR001584">
    <property type="entry name" value="Integrase_cat-core"/>
</dbReference>
<dbReference type="GO" id="GO:0003824">
    <property type="term" value="F:catalytic activity"/>
    <property type="evidence" value="ECO:0007669"/>
    <property type="project" value="UniProtKB-KW"/>
</dbReference>
<dbReference type="SMART" id="SM00298">
    <property type="entry name" value="CHROMO"/>
    <property type="match status" value="1"/>
</dbReference>
<dbReference type="Pfam" id="PF17919">
    <property type="entry name" value="RT_RNaseH_2"/>
    <property type="match status" value="1"/>
</dbReference>
<dbReference type="CDD" id="cd00024">
    <property type="entry name" value="CD_CSD"/>
    <property type="match status" value="1"/>
</dbReference>
<evidence type="ECO:0000259" key="3">
    <source>
        <dbReference type="PROSITE" id="PS50013"/>
    </source>
</evidence>
<dbReference type="OrthoDB" id="10267344at2759"/>
<dbReference type="Pfam" id="PF00385">
    <property type="entry name" value="Chromo"/>
    <property type="match status" value="1"/>
</dbReference>
<evidence type="ECO:0008006" key="8">
    <source>
        <dbReference type="Google" id="ProtNLM"/>
    </source>
</evidence>
<dbReference type="InterPro" id="IPR016197">
    <property type="entry name" value="Chromo-like_dom_sf"/>
</dbReference>
<gene>
    <name evidence="6" type="ORF">RO3G_09493</name>
</gene>
<feature type="domain" description="Integrase catalytic" evidence="5">
    <location>
        <begin position="794"/>
        <end position="877"/>
    </location>
</feature>
<dbReference type="Pfam" id="PF00078">
    <property type="entry name" value="RVT_1"/>
    <property type="match status" value="1"/>
</dbReference>
<dbReference type="CDD" id="cd09274">
    <property type="entry name" value="RNase_HI_RT_Ty3"/>
    <property type="match status" value="1"/>
</dbReference>
<dbReference type="PROSITE" id="PS50994">
    <property type="entry name" value="INTEGRASE"/>
    <property type="match status" value="1"/>
</dbReference>
<dbReference type="VEuPathDB" id="FungiDB:RO3G_09493"/>
<feature type="compositionally biased region" description="Polar residues" evidence="2">
    <location>
        <begin position="1127"/>
        <end position="1137"/>
    </location>
</feature>
<dbReference type="RefSeq" id="XP_067520179.1">
    <property type="nucleotide sequence ID" value="XM_067664078.1"/>
</dbReference>
<accession>I1C8K3</accession>
<dbReference type="SUPFAM" id="SSF56672">
    <property type="entry name" value="DNA/RNA polymerases"/>
    <property type="match status" value="1"/>
</dbReference>
<dbReference type="GeneID" id="93616459"/>
<evidence type="ECO:0000313" key="7">
    <source>
        <dbReference type="Proteomes" id="UP000009138"/>
    </source>
</evidence>
<dbReference type="EMBL" id="CH476738">
    <property type="protein sequence ID" value="EIE84783.1"/>
    <property type="molecule type" value="Genomic_DNA"/>
</dbReference>